<feature type="non-terminal residue" evidence="6">
    <location>
        <position position="1"/>
    </location>
</feature>
<dbReference type="HOGENOM" id="CLU_492293_0_0_1"/>
<dbReference type="PANTHER" id="PTHR11040">
    <property type="entry name" value="ZINC/IRON TRANSPORTER"/>
    <property type="match status" value="1"/>
</dbReference>
<dbReference type="Gramene" id="ABO93691">
    <property type="protein sequence ID" value="ABO93691"/>
    <property type="gene ID" value="OSTLU_86026"/>
</dbReference>
<dbReference type="RefSeq" id="XP_001415399.1">
    <property type="nucleotide sequence ID" value="XM_001415362.1"/>
</dbReference>
<feature type="transmembrane region" description="Helical" evidence="5">
    <location>
        <begin position="196"/>
        <end position="217"/>
    </location>
</feature>
<feature type="transmembrane region" description="Helical" evidence="5">
    <location>
        <begin position="460"/>
        <end position="481"/>
    </location>
</feature>
<dbReference type="eggNOG" id="KOG2474">
    <property type="taxonomic scope" value="Eukaryota"/>
</dbReference>
<feature type="transmembrane region" description="Helical" evidence="5">
    <location>
        <begin position="396"/>
        <end position="415"/>
    </location>
</feature>
<dbReference type="KEGG" id="olu:OSTLU_86026"/>
<feature type="transmembrane region" description="Helical" evidence="5">
    <location>
        <begin position="427"/>
        <end position="448"/>
    </location>
</feature>
<dbReference type="AlphaFoldDB" id="A4RQJ3"/>
<name>A4RQJ3_OSTLU</name>
<organism evidence="6 7">
    <name type="scientific">Ostreococcus lucimarinus (strain CCE9901)</name>
    <dbReference type="NCBI Taxonomy" id="436017"/>
    <lineage>
        <taxon>Eukaryota</taxon>
        <taxon>Viridiplantae</taxon>
        <taxon>Chlorophyta</taxon>
        <taxon>Mamiellophyceae</taxon>
        <taxon>Mamiellales</taxon>
        <taxon>Bathycoccaceae</taxon>
        <taxon>Ostreococcus</taxon>
    </lineage>
</organism>
<dbReference type="EMBL" id="CP000581">
    <property type="protein sequence ID" value="ABO93691.1"/>
    <property type="molecule type" value="Genomic_DNA"/>
</dbReference>
<evidence type="ECO:0000256" key="4">
    <source>
        <dbReference type="ARBA" id="ARBA00023136"/>
    </source>
</evidence>
<evidence type="ECO:0000313" key="6">
    <source>
        <dbReference type="EMBL" id="ABO93691.1"/>
    </source>
</evidence>
<feature type="transmembrane region" description="Helical" evidence="5">
    <location>
        <begin position="268"/>
        <end position="291"/>
    </location>
</feature>
<evidence type="ECO:0000256" key="1">
    <source>
        <dbReference type="ARBA" id="ARBA00004141"/>
    </source>
</evidence>
<dbReference type="PANTHER" id="PTHR11040:SF70">
    <property type="entry name" value="OS05G0316100 PROTEIN"/>
    <property type="match status" value="1"/>
</dbReference>
<protein>
    <submittedName>
        <fullName evidence="6">ZIP family transporter: zinc ion</fullName>
    </submittedName>
</protein>
<keyword evidence="2 5" id="KW-0812">Transmembrane</keyword>
<evidence type="ECO:0000256" key="2">
    <source>
        <dbReference type="ARBA" id="ARBA00022692"/>
    </source>
</evidence>
<reference evidence="6 7" key="1">
    <citation type="journal article" date="2007" name="Proc. Natl. Acad. Sci. U.S.A.">
        <title>The tiny eukaryote Ostreococcus provides genomic insights into the paradox of plankton speciation.</title>
        <authorList>
            <person name="Palenik B."/>
            <person name="Grimwood J."/>
            <person name="Aerts A."/>
            <person name="Rouze P."/>
            <person name="Salamov A."/>
            <person name="Putnam N."/>
            <person name="Dupont C."/>
            <person name="Jorgensen R."/>
            <person name="Derelle E."/>
            <person name="Rombauts S."/>
            <person name="Zhou K."/>
            <person name="Otillar R."/>
            <person name="Merchant S.S."/>
            <person name="Podell S."/>
            <person name="Gaasterland T."/>
            <person name="Napoli C."/>
            <person name="Gendler K."/>
            <person name="Manuell A."/>
            <person name="Tai V."/>
            <person name="Vallon O."/>
            <person name="Piganeau G."/>
            <person name="Jancek S."/>
            <person name="Heijde M."/>
            <person name="Jabbari K."/>
            <person name="Bowler C."/>
            <person name="Lohr M."/>
            <person name="Robbens S."/>
            <person name="Werner G."/>
            <person name="Dubchak I."/>
            <person name="Pazour G.J."/>
            <person name="Ren Q."/>
            <person name="Paulsen I."/>
            <person name="Delwiche C."/>
            <person name="Schmutz J."/>
            <person name="Rokhsar D."/>
            <person name="Van de Peer Y."/>
            <person name="Moreau H."/>
            <person name="Grigoriev I.V."/>
        </authorList>
    </citation>
    <scope>NUCLEOTIDE SEQUENCE [LARGE SCALE GENOMIC DNA]</scope>
    <source>
        <strain evidence="6 7">CCE9901</strain>
    </source>
</reference>
<dbReference type="STRING" id="436017.A4RQJ3"/>
<keyword evidence="7" id="KW-1185">Reference proteome</keyword>
<dbReference type="Pfam" id="PF02535">
    <property type="entry name" value="Zip"/>
    <property type="match status" value="1"/>
</dbReference>
<keyword evidence="4 5" id="KW-0472">Membrane</keyword>
<dbReference type="InterPro" id="IPR003689">
    <property type="entry name" value="ZIP"/>
</dbReference>
<feature type="transmembrane region" description="Helical" evidence="5">
    <location>
        <begin position="6"/>
        <end position="26"/>
    </location>
</feature>
<comment type="subcellular location">
    <subcellularLocation>
        <location evidence="1">Membrane</location>
        <topology evidence="1">Multi-pass membrane protein</topology>
    </subcellularLocation>
</comment>
<dbReference type="Proteomes" id="UP000001568">
    <property type="component" value="Chromosome 1"/>
</dbReference>
<dbReference type="GeneID" id="4999733"/>
<accession>A4RQJ3</accession>
<dbReference type="OrthoDB" id="262547at2759"/>
<feature type="transmembrane region" description="Helical" evidence="5">
    <location>
        <begin position="62"/>
        <end position="79"/>
    </location>
</feature>
<evidence type="ECO:0000256" key="5">
    <source>
        <dbReference type="SAM" id="Phobius"/>
    </source>
</evidence>
<gene>
    <name evidence="6" type="ORF">OSTLU_86026</name>
</gene>
<keyword evidence="3 5" id="KW-1133">Transmembrane helix</keyword>
<sequence length="554" mass="57132">VSVGYVLVLTTLMACASALGAVPYIATKNQRIPKSFAALANACACGVMLAASFDLIHEGQSSGAMSVAVGVVVGAVLIAKAQTWLSARDDGLSFLELRGADARKTLMIVGIMAAHAFGEGCGVGVSFSGAGGARQGRLVTLAIGAHNVPEGLAVANVLATRGVKPWQCAWWCVMTSLPQPLLAVPAFMFVETFKPMLPFSLGFAAGCMVWIVFAELLPDALADSSDPKHVATMVTLSAGALEVFRMIMEGVERYGEAGSAARDGAAVAASSAMDVGLAAAVYAPVGVLALIHVFPSMMSLSGLGSSTGIGIAASTAGTSAAFRLLWAVWRGAAGGAAFVFVVLGGFTSVLGGILAMRWTSSLSSLRDMRPWSDIDDDDAQDVDIEGRVLARRFGNVFFTQEAILALLAAIGFAIADGAHATSAVVSNSWYALLPALMRAFLRICPLVLIASSTDRRPHVIAAVALVGLTFVGSAMFLGVNHSSSGTCIFFDTLAAGITLIFVHTLKPLIVFAMMTKGGEMTAGVSLGVAVTTIFAVSSWAFCAGTLYCDISSSM</sequence>
<proteinExistence type="predicted"/>
<dbReference type="GO" id="GO:0016020">
    <property type="term" value="C:membrane"/>
    <property type="evidence" value="ECO:0007669"/>
    <property type="project" value="UniProtKB-SubCell"/>
</dbReference>
<feature type="transmembrane region" description="Helical" evidence="5">
    <location>
        <begin position="526"/>
        <end position="547"/>
    </location>
</feature>
<feature type="transmembrane region" description="Helical" evidence="5">
    <location>
        <begin position="38"/>
        <end position="56"/>
    </location>
</feature>
<dbReference type="OMA" id="PWSDIDD"/>
<feature type="transmembrane region" description="Helical" evidence="5">
    <location>
        <begin position="493"/>
        <end position="514"/>
    </location>
</feature>
<evidence type="ECO:0000256" key="3">
    <source>
        <dbReference type="ARBA" id="ARBA00022989"/>
    </source>
</evidence>
<feature type="transmembrane region" description="Helical" evidence="5">
    <location>
        <begin position="332"/>
        <end position="356"/>
    </location>
</feature>
<feature type="transmembrane region" description="Helical" evidence="5">
    <location>
        <begin position="303"/>
        <end position="326"/>
    </location>
</feature>
<evidence type="ECO:0000313" key="7">
    <source>
        <dbReference type="Proteomes" id="UP000001568"/>
    </source>
</evidence>
<dbReference type="GO" id="GO:0005385">
    <property type="term" value="F:zinc ion transmembrane transporter activity"/>
    <property type="evidence" value="ECO:0007669"/>
    <property type="project" value="TreeGrafter"/>
</dbReference>